<sequence length="111" mass="11772">MQRMIRQFAAEYTSKTSSSQDSLQPNGTTKDQSLPKAPSLAAAPAASAQNPVLSKLLMEDQDSPLDLTVKKPEAQPSEQDGVLDLSTKKSLTSSSTSLRNSHGSPPMSIKG</sequence>
<dbReference type="PANTHER" id="PTHR14931">
    <property type="entry name" value="GENE 340-RELATED"/>
    <property type="match status" value="1"/>
</dbReference>
<comment type="caution">
    <text evidence="2">The sequence shown here is derived from an EMBL/GenBank/DDBJ whole genome shotgun (WGS) entry which is preliminary data.</text>
</comment>
<dbReference type="AlphaFoldDB" id="A0A8T3DDV2"/>
<feature type="compositionally biased region" description="Low complexity" evidence="1">
    <location>
        <begin position="34"/>
        <end position="48"/>
    </location>
</feature>
<dbReference type="PANTHER" id="PTHR14931:SF2">
    <property type="entry name" value="LIGAND DEPENDENT NUCLEAR RECEPTOR COREPRESSOR"/>
    <property type="match status" value="1"/>
</dbReference>
<feature type="compositionally biased region" description="Low complexity" evidence="1">
    <location>
        <begin position="88"/>
        <end position="98"/>
    </location>
</feature>
<gene>
    <name evidence="2" type="ORF">AGOR_G00114720</name>
</gene>
<feature type="region of interest" description="Disordered" evidence="1">
    <location>
        <begin position="71"/>
        <end position="111"/>
    </location>
</feature>
<dbReference type="Proteomes" id="UP000829720">
    <property type="component" value="Unassembled WGS sequence"/>
</dbReference>
<evidence type="ECO:0000313" key="2">
    <source>
        <dbReference type="EMBL" id="KAI1894332.1"/>
    </source>
</evidence>
<evidence type="ECO:0000256" key="1">
    <source>
        <dbReference type="SAM" id="MobiDB-lite"/>
    </source>
</evidence>
<evidence type="ECO:0000313" key="3">
    <source>
        <dbReference type="Proteomes" id="UP000829720"/>
    </source>
</evidence>
<name>A0A8T3DDV2_9TELE</name>
<dbReference type="OrthoDB" id="10028342at2759"/>
<reference evidence="2" key="1">
    <citation type="submission" date="2021-01" db="EMBL/GenBank/DDBJ databases">
        <authorList>
            <person name="Zahm M."/>
            <person name="Roques C."/>
            <person name="Cabau C."/>
            <person name="Klopp C."/>
            <person name="Donnadieu C."/>
            <person name="Jouanno E."/>
            <person name="Lampietro C."/>
            <person name="Louis A."/>
            <person name="Herpin A."/>
            <person name="Echchiki A."/>
            <person name="Berthelot C."/>
            <person name="Parey E."/>
            <person name="Roest-Crollius H."/>
            <person name="Braasch I."/>
            <person name="Postlethwait J."/>
            <person name="Bobe J."/>
            <person name="Montfort J."/>
            <person name="Bouchez O."/>
            <person name="Begum T."/>
            <person name="Mejri S."/>
            <person name="Adams A."/>
            <person name="Chen W.-J."/>
            <person name="Guiguen Y."/>
        </authorList>
    </citation>
    <scope>NUCLEOTIDE SEQUENCE</scope>
    <source>
        <tissue evidence="2">Blood</tissue>
    </source>
</reference>
<organism evidence="2 3">
    <name type="scientific">Albula goreensis</name>
    <dbReference type="NCBI Taxonomy" id="1534307"/>
    <lineage>
        <taxon>Eukaryota</taxon>
        <taxon>Metazoa</taxon>
        <taxon>Chordata</taxon>
        <taxon>Craniata</taxon>
        <taxon>Vertebrata</taxon>
        <taxon>Euteleostomi</taxon>
        <taxon>Actinopterygii</taxon>
        <taxon>Neopterygii</taxon>
        <taxon>Teleostei</taxon>
        <taxon>Albuliformes</taxon>
        <taxon>Albulidae</taxon>
        <taxon>Albula</taxon>
    </lineage>
</organism>
<accession>A0A8T3DDV2</accession>
<protein>
    <submittedName>
        <fullName evidence="2">Uncharacterized protein</fullName>
    </submittedName>
</protein>
<proteinExistence type="predicted"/>
<dbReference type="EMBL" id="JAERUA010000010">
    <property type="protein sequence ID" value="KAI1894332.1"/>
    <property type="molecule type" value="Genomic_DNA"/>
</dbReference>
<keyword evidence="3" id="KW-1185">Reference proteome</keyword>
<feature type="compositionally biased region" description="Polar residues" evidence="1">
    <location>
        <begin position="13"/>
        <end position="32"/>
    </location>
</feature>
<feature type="region of interest" description="Disordered" evidence="1">
    <location>
        <begin position="1"/>
        <end position="48"/>
    </location>
</feature>